<evidence type="ECO:0000313" key="2">
    <source>
        <dbReference type="Proteomes" id="UP000030687"/>
    </source>
</evidence>
<accession>V4TZ73</accession>
<organism evidence="1 2">
    <name type="scientific">Citrus clementina</name>
    <name type="common">Clementine</name>
    <name type="synonym">Citrus deliciosa x Citrus sinensis</name>
    <dbReference type="NCBI Taxonomy" id="85681"/>
    <lineage>
        <taxon>Eukaryota</taxon>
        <taxon>Viridiplantae</taxon>
        <taxon>Streptophyta</taxon>
        <taxon>Embryophyta</taxon>
        <taxon>Tracheophyta</taxon>
        <taxon>Spermatophyta</taxon>
        <taxon>Magnoliopsida</taxon>
        <taxon>eudicotyledons</taxon>
        <taxon>Gunneridae</taxon>
        <taxon>Pentapetalae</taxon>
        <taxon>rosids</taxon>
        <taxon>malvids</taxon>
        <taxon>Sapindales</taxon>
        <taxon>Rutaceae</taxon>
        <taxon>Aurantioideae</taxon>
        <taxon>Citrus</taxon>
    </lineage>
</organism>
<dbReference type="Gramene" id="ESR58922">
    <property type="protein sequence ID" value="ESR58922"/>
    <property type="gene ID" value="CICLE_v10018391mg"/>
</dbReference>
<dbReference type="KEGG" id="cic:CICLE_v10018391mg"/>
<protein>
    <submittedName>
        <fullName evidence="1">Uncharacterized protein</fullName>
    </submittedName>
</protein>
<dbReference type="InParanoid" id="V4TZ73"/>
<dbReference type="AlphaFoldDB" id="V4TZ73"/>
<dbReference type="EMBL" id="KI536312">
    <property type="protein sequence ID" value="ESR58922.1"/>
    <property type="molecule type" value="Genomic_DNA"/>
</dbReference>
<sequence>MVNALYCLIIRTTTFFSDKKIYLYSKNRLHLLSHHNLGCHSLTCNLKHFGLLIFHCTPFEGNKLHFLLFQLGLNKIIARPTQVLRKLRKS</sequence>
<evidence type="ECO:0000313" key="1">
    <source>
        <dbReference type="EMBL" id="ESR58922.1"/>
    </source>
</evidence>
<keyword evidence="2" id="KW-1185">Reference proteome</keyword>
<reference evidence="1 2" key="1">
    <citation type="submission" date="2013-10" db="EMBL/GenBank/DDBJ databases">
        <authorList>
            <consortium name="International Citrus Genome Consortium"/>
            <person name="Jenkins J."/>
            <person name="Schmutz J."/>
            <person name="Prochnik S."/>
            <person name="Rokhsar D."/>
            <person name="Gmitter F."/>
            <person name="Ollitrault P."/>
            <person name="Machado M."/>
            <person name="Talon M."/>
            <person name="Wincker P."/>
            <person name="Jaillon O."/>
            <person name="Morgante M."/>
        </authorList>
    </citation>
    <scope>NUCLEOTIDE SEQUENCE</scope>
    <source>
        <strain evidence="2">cv. Clemenules</strain>
    </source>
</reference>
<name>V4TZ73_CITCL</name>
<proteinExistence type="predicted"/>
<gene>
    <name evidence="1" type="ORF">CICLE_v10018391mg</name>
</gene>
<dbReference type="Proteomes" id="UP000030687">
    <property type="component" value="Unassembled WGS sequence"/>
</dbReference>